<dbReference type="EMBL" id="BMIQ01000004">
    <property type="protein sequence ID" value="GGE09971.1"/>
    <property type="molecule type" value="Genomic_DNA"/>
</dbReference>
<protein>
    <submittedName>
        <fullName evidence="2">Uncharacterized protein</fullName>
    </submittedName>
</protein>
<dbReference type="RefSeq" id="WP_188910050.1">
    <property type="nucleotide sequence ID" value="NZ_BMIQ01000004.1"/>
</dbReference>
<proteinExistence type="predicted"/>
<name>A0A917E6T9_9HYPH</name>
<evidence type="ECO:0000313" key="3">
    <source>
        <dbReference type="Proteomes" id="UP000644699"/>
    </source>
</evidence>
<evidence type="ECO:0000313" key="2">
    <source>
        <dbReference type="EMBL" id="GGE09971.1"/>
    </source>
</evidence>
<sequence length="94" mass="10028">MTDTDSEMMLRQQNLDTPQTIDGLGPKGPADLDEEDGRDRRRALEGAPAGAGSQDDVLAQNTRGMTARTDAHASDPARRRLGGLVRKGRSLLGA</sequence>
<feature type="compositionally biased region" description="Basic and acidic residues" evidence="1">
    <location>
        <begin position="69"/>
        <end position="78"/>
    </location>
</feature>
<feature type="compositionally biased region" description="Polar residues" evidence="1">
    <location>
        <begin position="11"/>
        <end position="20"/>
    </location>
</feature>
<accession>A0A917E6T9</accession>
<organism evidence="2 3">
    <name type="scientific">Aureimonas endophytica</name>
    <dbReference type="NCBI Taxonomy" id="2027858"/>
    <lineage>
        <taxon>Bacteria</taxon>
        <taxon>Pseudomonadati</taxon>
        <taxon>Pseudomonadota</taxon>
        <taxon>Alphaproteobacteria</taxon>
        <taxon>Hyphomicrobiales</taxon>
        <taxon>Aurantimonadaceae</taxon>
        <taxon>Aureimonas</taxon>
    </lineage>
</organism>
<evidence type="ECO:0000256" key="1">
    <source>
        <dbReference type="SAM" id="MobiDB-lite"/>
    </source>
</evidence>
<reference evidence="2" key="1">
    <citation type="journal article" date="2014" name="Int. J. Syst. Evol. Microbiol.">
        <title>Complete genome sequence of Corynebacterium casei LMG S-19264T (=DSM 44701T), isolated from a smear-ripened cheese.</title>
        <authorList>
            <consortium name="US DOE Joint Genome Institute (JGI-PGF)"/>
            <person name="Walter F."/>
            <person name="Albersmeier A."/>
            <person name="Kalinowski J."/>
            <person name="Ruckert C."/>
        </authorList>
    </citation>
    <scope>NUCLEOTIDE SEQUENCE</scope>
    <source>
        <strain evidence="2">CGMCC 1.15367</strain>
    </source>
</reference>
<dbReference type="Proteomes" id="UP000644699">
    <property type="component" value="Unassembled WGS sequence"/>
</dbReference>
<comment type="caution">
    <text evidence="2">The sequence shown here is derived from an EMBL/GenBank/DDBJ whole genome shotgun (WGS) entry which is preliminary data.</text>
</comment>
<keyword evidence="3" id="KW-1185">Reference proteome</keyword>
<reference evidence="2" key="2">
    <citation type="submission" date="2020-09" db="EMBL/GenBank/DDBJ databases">
        <authorList>
            <person name="Sun Q."/>
            <person name="Zhou Y."/>
        </authorList>
    </citation>
    <scope>NUCLEOTIDE SEQUENCE</scope>
    <source>
        <strain evidence="2">CGMCC 1.15367</strain>
    </source>
</reference>
<gene>
    <name evidence="2" type="ORF">GCM10011390_31270</name>
</gene>
<feature type="region of interest" description="Disordered" evidence="1">
    <location>
        <begin position="1"/>
        <end position="94"/>
    </location>
</feature>
<dbReference type="AlphaFoldDB" id="A0A917E6T9"/>